<dbReference type="Proteomes" id="UP000224076">
    <property type="component" value="Unassembled WGS sequence"/>
</dbReference>
<evidence type="ECO:0000313" key="2">
    <source>
        <dbReference type="EMBL" id="PFU40155.1"/>
    </source>
</evidence>
<gene>
    <name evidence="2" type="ORF">COK86_20395</name>
</gene>
<evidence type="ECO:0000313" key="3">
    <source>
        <dbReference type="Proteomes" id="UP000224076"/>
    </source>
</evidence>
<sequence>MARRGRKKRPAEFKQGKSETQAELKDRAVEEKKLMGATDKVQTPPEYLNPLAKKYYEFIVKELEIKKMLDNLDVLTLVELCEVLSALRDLQTDIDENKYKYETFDRSGNVIWKENPSVKQKLNYTTQFRALCSELGISPAARAQLAGAKIEAKEQAEDPLLKLLSRKKATQ</sequence>
<dbReference type="EMBL" id="NVDG01000033">
    <property type="protein sequence ID" value="PFU40155.1"/>
    <property type="molecule type" value="Genomic_DNA"/>
</dbReference>
<feature type="region of interest" description="Disordered" evidence="1">
    <location>
        <begin position="1"/>
        <end position="27"/>
    </location>
</feature>
<comment type="caution">
    <text evidence="2">The sequence shown here is derived from an EMBL/GenBank/DDBJ whole genome shotgun (WGS) entry which is preliminary data.</text>
</comment>
<proteinExistence type="predicted"/>
<evidence type="ECO:0000256" key="1">
    <source>
        <dbReference type="SAM" id="MobiDB-lite"/>
    </source>
</evidence>
<dbReference type="NCBIfam" id="TIGR01558">
    <property type="entry name" value="sm_term_P27"/>
    <property type="match status" value="1"/>
</dbReference>
<accession>A0A2B3TZW4</accession>
<dbReference type="InterPro" id="IPR006448">
    <property type="entry name" value="Phage_term_ssu_P27"/>
</dbReference>
<dbReference type="RefSeq" id="WP_098666103.1">
    <property type="nucleotide sequence ID" value="NZ_NVDG01000033.1"/>
</dbReference>
<organism evidence="2 3">
    <name type="scientific">Bacillus cereus</name>
    <dbReference type="NCBI Taxonomy" id="1396"/>
    <lineage>
        <taxon>Bacteria</taxon>
        <taxon>Bacillati</taxon>
        <taxon>Bacillota</taxon>
        <taxon>Bacilli</taxon>
        <taxon>Bacillales</taxon>
        <taxon>Bacillaceae</taxon>
        <taxon>Bacillus</taxon>
        <taxon>Bacillus cereus group</taxon>
    </lineage>
</organism>
<protein>
    <submittedName>
        <fullName evidence="2">Phage terminase small subunit P27 family</fullName>
    </submittedName>
</protein>
<dbReference type="Pfam" id="PF05119">
    <property type="entry name" value="Terminase_4"/>
    <property type="match status" value="1"/>
</dbReference>
<dbReference type="AlphaFoldDB" id="A0A2B3TZW4"/>
<feature type="compositionally biased region" description="Basic and acidic residues" evidence="1">
    <location>
        <begin position="10"/>
        <end position="27"/>
    </location>
</feature>
<reference evidence="2 3" key="1">
    <citation type="submission" date="2017-09" db="EMBL/GenBank/DDBJ databases">
        <title>Large-scale bioinformatics analysis of Bacillus genomes uncovers conserved roles of natural products in bacterial physiology.</title>
        <authorList>
            <consortium name="Agbiome Team Llc"/>
            <person name="Bleich R.M."/>
            <person name="Grubbs K.J."/>
            <person name="Santa Maria K.C."/>
            <person name="Allen S.E."/>
            <person name="Farag S."/>
            <person name="Shank E.A."/>
            <person name="Bowers A."/>
        </authorList>
    </citation>
    <scope>NUCLEOTIDE SEQUENCE [LARGE SCALE GENOMIC DNA]</scope>
    <source>
        <strain evidence="2 3">AFS061806</strain>
    </source>
</reference>
<name>A0A2B3TZW4_BACCE</name>